<dbReference type="EMBL" id="LWSG01000001">
    <property type="protein sequence ID" value="OAS88998.1"/>
    <property type="molecule type" value="Genomic_DNA"/>
</dbReference>
<dbReference type="InterPro" id="IPR021617">
    <property type="entry name" value="DUF3231"/>
</dbReference>
<organism evidence="1 2">
    <name type="scientific">Metabacillus litoralis</name>
    <dbReference type="NCBI Taxonomy" id="152268"/>
    <lineage>
        <taxon>Bacteria</taxon>
        <taxon>Bacillati</taxon>
        <taxon>Bacillota</taxon>
        <taxon>Bacilli</taxon>
        <taxon>Bacillales</taxon>
        <taxon>Bacillaceae</taxon>
        <taxon>Metabacillus</taxon>
    </lineage>
</organism>
<keyword evidence="2" id="KW-1185">Reference proteome</keyword>
<proteinExistence type="predicted"/>
<dbReference type="InterPro" id="IPR012347">
    <property type="entry name" value="Ferritin-like"/>
</dbReference>
<sequence>MSESHTQLTAPEIASLWTAYLNTSMSVCVVGHMLKHIEDPEIKKAIQTTYNIFNENLKILSDIFQKDNFAIPNGFTNDDVKMDAPKIFSDSFCLIYVNHMSKLAMLAFSGFVSVSVRYDIRTMFTNGLSDVSNLYNQTIEIALSKGIFVRAPYIDVPAKTDYIDNKKYLGGINPFTKERPLNAIEISHLFLNIQTNSIGIGLCLSFAQTSQNKDVQEYMLRGKEISYKHVQIFTSALAESNLVSPGSPNISITDSTSQIFSEKLMMFHMAQLSAAGTGNYATAAAASQRYDLIVNYERLSVEIGQFAKSGAEIMIKNQWLEEPPGMKDREKLARKEES</sequence>
<dbReference type="OrthoDB" id="1675670at2"/>
<dbReference type="Pfam" id="PF11553">
    <property type="entry name" value="DUF3231"/>
    <property type="match status" value="2"/>
</dbReference>
<accession>A0A179T6Z3</accession>
<gene>
    <name evidence="1" type="ORF">A6K24_00050</name>
</gene>
<dbReference type="Gene3D" id="1.20.1260.10">
    <property type="match status" value="2"/>
</dbReference>
<reference evidence="2" key="1">
    <citation type="submission" date="2016-04" db="EMBL/GenBank/DDBJ databases">
        <authorList>
            <person name="Lyu Z."/>
            <person name="Lyu W."/>
        </authorList>
    </citation>
    <scope>NUCLEOTIDE SEQUENCE [LARGE SCALE GENOMIC DNA]</scope>
    <source>
        <strain evidence="2">C44</strain>
    </source>
</reference>
<dbReference type="RefSeq" id="WP_066323555.1">
    <property type="nucleotide sequence ID" value="NZ_LWSG01000001.1"/>
</dbReference>
<evidence type="ECO:0000313" key="1">
    <source>
        <dbReference type="EMBL" id="OAS88998.1"/>
    </source>
</evidence>
<name>A0A179T6Z3_9BACI</name>
<protein>
    <recommendedName>
        <fullName evidence="3">DUF3231 family protein</fullName>
    </recommendedName>
</protein>
<comment type="caution">
    <text evidence="1">The sequence shown here is derived from an EMBL/GenBank/DDBJ whole genome shotgun (WGS) entry which is preliminary data.</text>
</comment>
<dbReference type="Proteomes" id="UP000078534">
    <property type="component" value="Unassembled WGS sequence"/>
</dbReference>
<dbReference type="STRING" id="152268.A6K24_00050"/>
<dbReference type="AlphaFoldDB" id="A0A179T6Z3"/>
<evidence type="ECO:0008006" key="3">
    <source>
        <dbReference type="Google" id="ProtNLM"/>
    </source>
</evidence>
<evidence type="ECO:0000313" key="2">
    <source>
        <dbReference type="Proteomes" id="UP000078534"/>
    </source>
</evidence>